<accession>W7QY29</accession>
<dbReference type="AlphaFoldDB" id="W7QY29"/>
<proteinExistence type="predicted"/>
<evidence type="ECO:0000313" key="2">
    <source>
        <dbReference type="Proteomes" id="UP000019276"/>
    </source>
</evidence>
<dbReference type="Proteomes" id="UP000019276">
    <property type="component" value="Unassembled WGS sequence"/>
</dbReference>
<dbReference type="STRING" id="1328313.DS2_08922"/>
<organism evidence="1 2">
    <name type="scientific">Catenovulum agarivorans DS-2</name>
    <dbReference type="NCBI Taxonomy" id="1328313"/>
    <lineage>
        <taxon>Bacteria</taxon>
        <taxon>Pseudomonadati</taxon>
        <taxon>Pseudomonadota</taxon>
        <taxon>Gammaproteobacteria</taxon>
        <taxon>Alteromonadales</taxon>
        <taxon>Alteromonadaceae</taxon>
        <taxon>Catenovulum</taxon>
    </lineage>
</organism>
<evidence type="ECO:0000313" key="1">
    <source>
        <dbReference type="EMBL" id="EWH10210.1"/>
    </source>
</evidence>
<keyword evidence="2" id="KW-1185">Reference proteome</keyword>
<reference evidence="1 2" key="1">
    <citation type="journal article" date="2014" name="Genome Announc.">
        <title>Draft Genome Sequence of the Agar-Degrading Bacterium Catenovulum sp. Strain DS-2, Isolated from Intestines of Haliotis diversicolor.</title>
        <authorList>
            <person name="Shan D."/>
            <person name="Li X."/>
            <person name="Gu Z."/>
            <person name="Wei G."/>
            <person name="Gao Z."/>
            <person name="Shao Z."/>
        </authorList>
    </citation>
    <scope>NUCLEOTIDE SEQUENCE [LARGE SCALE GENOMIC DNA]</scope>
    <source>
        <strain evidence="1 2">DS-2</strain>
    </source>
</reference>
<comment type="caution">
    <text evidence="1">The sequence shown here is derived from an EMBL/GenBank/DDBJ whole genome shotgun (WGS) entry which is preliminary data.</text>
</comment>
<dbReference type="eggNOG" id="ENOG5032U9F">
    <property type="taxonomic scope" value="Bacteria"/>
</dbReference>
<dbReference type="EMBL" id="ARZY01000014">
    <property type="protein sequence ID" value="EWH10210.1"/>
    <property type="molecule type" value="Genomic_DNA"/>
</dbReference>
<protein>
    <submittedName>
        <fullName evidence="1">Uncharacterized protein</fullName>
    </submittedName>
</protein>
<sequence>MLRNKHIYSTGIFLLTLLINFSLLASTASTQDINPEQASNPIFIGTWSGDVVTTKTTSTREYVEKNGVKQWQYNTESKDTHYPIIITLKRGRAAKLTGYIYHEIENCIYEINQQPFQRKRNRQRYINLAINPDKSSCDNKYIMPKFKLTLTSNDQISIHGRYQQRSANQDKSLIERKRHNSLKHQYAEALQQLQAKTNIVYKDIPIYQPAELVHASELIKIDLLFPHGFSKPNDIFISVSSDKYNCTNALYSQQSLNGKTVLTQHDQTCPIFKPGYFAVEPGASLKISWRPNNQQAKQTISSETTLKLKRSLPIKGHQQNIADYYFNQSRDLTLAQVGKAFSQAYSQRAKFLRQAFSEELMFDRYSYKFIGSWRGVIEINGGLEQTGLALWTGQSGDYNDMLGYLTIADACFYSVYLQNDNGRAWLNPKEHFQGRCEPTQIGIRARLRAAVYMNKSNTMLKFKFKNGRRTQDFVRAAFKREQPNDYMRSLFASPREKTYTPPNEATLNLMESVEVPGKSFEQNHKRALQQSKELLATRQAAGKREQERKQALALKQWQQKKQRQIEQGLRKPDNTNRYATASGDRQPMPTVTGPFDGLAGATFLNAVYKGDANLVRRINRSYALAFSQGLKTFFGSFSSQMTNNMADLSTAIKIQDSVAAKYLFEYQKHSASCLTDTAVTFYVTGYQPDMVFTNLLGVEIARHYGGTTVNKYNVNKEFTDVFSRVGKLKPEGIMANITSTLAHQKRKDLRKSALRGIEQMRTKFSCNSKEVKIFERNLIALYR</sequence>
<gene>
    <name evidence="1" type="ORF">DS2_08922</name>
</gene>
<name>W7QY29_9ALTE</name>